<reference evidence="11" key="1">
    <citation type="submission" date="2025-08" db="UniProtKB">
        <authorList>
            <consortium name="RefSeq"/>
        </authorList>
    </citation>
    <scope>IDENTIFICATION</scope>
    <source>
        <tissue evidence="11">Adult</tissue>
    </source>
</reference>
<feature type="compositionally biased region" description="Polar residues" evidence="8">
    <location>
        <begin position="911"/>
        <end position="925"/>
    </location>
</feature>
<dbReference type="PANTHER" id="PTHR24006:SF687">
    <property type="entry name" value="UBIQUITIN CARBOXYL-TERMINAL HYDROLASE 10"/>
    <property type="match status" value="1"/>
</dbReference>
<feature type="compositionally biased region" description="Low complexity" evidence="8">
    <location>
        <begin position="802"/>
        <end position="813"/>
    </location>
</feature>
<evidence type="ECO:0000256" key="2">
    <source>
        <dbReference type="ARBA" id="ARBA00005427"/>
    </source>
</evidence>
<organism evidence="10 11">
    <name type="scientific">Bactrocera dorsalis</name>
    <name type="common">Oriental fruit fly</name>
    <name type="synonym">Dacus dorsalis</name>
    <dbReference type="NCBI Taxonomy" id="27457"/>
    <lineage>
        <taxon>Eukaryota</taxon>
        <taxon>Metazoa</taxon>
        <taxon>Ecdysozoa</taxon>
        <taxon>Arthropoda</taxon>
        <taxon>Hexapoda</taxon>
        <taxon>Insecta</taxon>
        <taxon>Pterygota</taxon>
        <taxon>Neoptera</taxon>
        <taxon>Endopterygota</taxon>
        <taxon>Diptera</taxon>
        <taxon>Brachycera</taxon>
        <taxon>Muscomorpha</taxon>
        <taxon>Tephritoidea</taxon>
        <taxon>Tephritidae</taxon>
        <taxon>Bactrocera</taxon>
        <taxon>Bactrocera</taxon>
    </lineage>
</organism>
<keyword evidence="7" id="KW-0788">Thiol protease</keyword>
<dbReference type="Pfam" id="PF00443">
    <property type="entry name" value="UCH"/>
    <property type="match status" value="1"/>
</dbReference>
<keyword evidence="5" id="KW-0833">Ubl conjugation pathway</keyword>
<accession>A0A6I9VCV9</accession>
<feature type="region of interest" description="Disordered" evidence="8">
    <location>
        <begin position="574"/>
        <end position="611"/>
    </location>
</feature>
<dbReference type="PANTHER" id="PTHR24006">
    <property type="entry name" value="UBIQUITIN CARBOXYL-TERMINAL HYDROLASE"/>
    <property type="match status" value="1"/>
</dbReference>
<dbReference type="InterPro" id="IPR001394">
    <property type="entry name" value="Peptidase_C19_UCH"/>
</dbReference>
<protein>
    <recommendedName>
        <fullName evidence="3">ubiquitinyl hydrolase 1</fullName>
        <ecNumber evidence="3">3.4.19.12</ecNumber>
    </recommendedName>
</protein>
<dbReference type="Gene3D" id="3.90.70.10">
    <property type="entry name" value="Cysteine proteinases"/>
    <property type="match status" value="1"/>
</dbReference>
<keyword evidence="11" id="KW-0808">Transferase</keyword>
<feature type="compositionally biased region" description="Low complexity" evidence="8">
    <location>
        <begin position="251"/>
        <end position="287"/>
    </location>
</feature>
<comment type="similarity">
    <text evidence="2">Belongs to the peptidase C19 family. USP10 subfamily.</text>
</comment>
<dbReference type="Proteomes" id="UP001652620">
    <property type="component" value="Chromosome 5"/>
</dbReference>
<evidence type="ECO:0000256" key="4">
    <source>
        <dbReference type="ARBA" id="ARBA00022670"/>
    </source>
</evidence>
<sequence length="1624" mass="178190">MESSTTIKNPNNNNHADNHLINNQTQQATSLQNNNLTVSAQPFTPAANNNNGINTNNNNLTVQQSSNAIAPAQSYTPVPAAAAAPLHSVAATSAGHPIYNQAMHSPNMFVPAPGVHQAGPMYAAMMPAQIPSNVYVNNVTANVNLHGWAHTVPAYIPGGAPHYIQGDMPPDQNPSVMQAIPGMPVALAPSNAIVAAGGNGNPSTQMGTMSSRGSRRGRGRGGSGGSRRGDYNNQRHPPPEGSPAPQPQMVQTQDQIGQQQSLTQQQQSQQIDSSNQLMATGPPSYAAQPQYAHPPAYAAYPYQAYFAAQNPMLHPAQAAQQATGTPLYVSHMPMYNAHPVYNYMGSPFVYPPVMNPPEYQFLPGEDGQCDERQNPEGMVAPMWHAQPIYADEYGMNPEMHNPGEEINHNASSMGSVDTPSMLSPNYAMYDPQIHEVQQHMGMMHIYEDPQMTQMPSMHPEAPVAQLEEEIVECAAQPGAIQMVTSGTMITAGSIQMSNETQIIHHSHAQHQSQHIIQNAVLEVKPHHSSESEIVNVETSSPDEVSELQVVGSVTSLNEIHTHQSTENIVAEDYQAQQKQQQLPLPQQQQQITQSPPKQQQQQQPAQQQAPAHFNSHNVADMQPVVVAATEVYHNQDDNVPKEEPTEVPVATVTPAAAPPPAPVAIHAAPQQQQQQQQAPTVAAVVAAQPAATAVASVSTATNVPTQQQQIQTSPPLQKYHHQQQQQQQQHQQQQQQPHQQTHPKHQQQSYNRYDQQQQHHSQQYHHQQNHGYQYEQRRPQQNYNNNQSRRKYDYNNQSYTPNNNNNNNGNNNNDSAIQTTKTMSWTNSSKKSTASVAVTATPNSYNNSNNSNNQNRTYGHSTRTYTNHGHNYQQQSHYHQQHQQQQQQHGGHYNQQQMRNAGGMKMPPSPVSGNNAPPQFGNNNANERRNSQAEQPKYANHGNNSSYNNYNQYASYSGSSATNSSNVNNASAATSTASTTAAPQHFPQQQQHQAQQQQQQQAQVAQQHQQQTAAQVAQNQPQLQQQALVIDSKQYPGFTSSKKAAAAAAAATTAAASTTPIMNLAPPITANTNTTAPSTQSWASLFNDTNNANAQSTSASGAQSGSSSSNNSNTSANIQNSNSSPALPPPFSSKKPVAKVAPYECIVPAPVNPTPPVVLPGAMSYSAASAQGIPPQAASVAKALVKPEPPTPTARANLDEYTLKFADFLTKSKTDLSTVSLRPRGLTNPSNYCYINSILQALLGCAPFYNLIRSIPKQAAALSEVRTPTVNALISFVSQFSTLPSGMRLRTNKGPKGKDELGSELQCDSAFEPSDIYRLWVDSREEYVEGRQEDAEEFLSYVLNKLNDEMLEVIKLVAKPNAEQNGRNEVSESEDGDEWQMICNNRNKGSVTRQQDFGRTPLSDIFRGELRSRLQREGEHSTDDIQPFFTLQLNIEKAASVKEALEILVGRDQLEGVTGSKTKQEVVAWQQMTLEKLPTILILHLKWFDYRSDGCTKILKKVEFPVDLKIDAKILASKKYSMKQRAYRLFAVVYHDGKEATKGHYITDVYHTGYSSWLRYNDSSVKPVSENEVLYPKTPRVPYLLYYRRCDTMPQQNNSTTGGNANAHTNAAGNHGGRDRDGNK</sequence>
<dbReference type="KEGG" id="bdr:105229055"/>
<evidence type="ECO:0000256" key="8">
    <source>
        <dbReference type="SAM" id="MobiDB-lite"/>
    </source>
</evidence>
<dbReference type="OrthoDB" id="429671at2759"/>
<keyword evidence="4" id="KW-0645">Protease</keyword>
<dbReference type="SUPFAM" id="SSF54001">
    <property type="entry name" value="Cysteine proteinases"/>
    <property type="match status" value="1"/>
</dbReference>
<dbReference type="GO" id="GO:0030330">
    <property type="term" value="P:DNA damage response, signal transduction by p53 class mediator"/>
    <property type="evidence" value="ECO:0007669"/>
    <property type="project" value="TreeGrafter"/>
</dbReference>
<dbReference type="PROSITE" id="PS50235">
    <property type="entry name" value="USP_3"/>
    <property type="match status" value="1"/>
</dbReference>
<keyword evidence="11" id="KW-0418">Kinase</keyword>
<evidence type="ECO:0000259" key="9">
    <source>
        <dbReference type="PROSITE" id="PS50235"/>
    </source>
</evidence>
<dbReference type="EC" id="3.4.19.12" evidence="3"/>
<comment type="catalytic activity">
    <reaction evidence="1">
        <text>Thiol-dependent hydrolysis of ester, thioester, amide, peptide and isopeptide bonds formed by the C-terminal Gly of ubiquitin (a 76-residue protein attached to proteins as an intracellular targeting signal).</text>
        <dbReference type="EC" id="3.4.19.12"/>
    </reaction>
</comment>
<feature type="region of interest" description="Disordered" evidence="8">
    <location>
        <begin position="705"/>
        <end position="1002"/>
    </location>
</feature>
<dbReference type="CDD" id="cd02257">
    <property type="entry name" value="Peptidase_C19"/>
    <property type="match status" value="1"/>
</dbReference>
<feature type="compositionally biased region" description="Polar residues" evidence="8">
    <location>
        <begin position="814"/>
        <end position="842"/>
    </location>
</feature>
<dbReference type="FunCoup" id="A0A6I9VCV9">
    <property type="interactions" value="165"/>
</dbReference>
<dbReference type="GO" id="GO:0005829">
    <property type="term" value="C:cytosol"/>
    <property type="evidence" value="ECO:0007669"/>
    <property type="project" value="TreeGrafter"/>
</dbReference>
<feature type="region of interest" description="Disordered" evidence="8">
    <location>
        <begin position="524"/>
        <end position="543"/>
    </location>
</feature>
<feature type="compositionally biased region" description="Low complexity" evidence="8">
    <location>
        <begin position="867"/>
        <end position="897"/>
    </location>
</feature>
<evidence type="ECO:0000313" key="10">
    <source>
        <dbReference type="Proteomes" id="UP001652620"/>
    </source>
</evidence>
<feature type="compositionally biased region" description="Low complexity" evidence="8">
    <location>
        <begin position="48"/>
        <end position="59"/>
    </location>
</feature>
<gene>
    <name evidence="11" type="primary">LOC105229055</name>
</gene>
<proteinExistence type="inferred from homology"/>
<keyword evidence="10" id="KW-1185">Reference proteome</keyword>
<dbReference type="GO" id="GO:0005634">
    <property type="term" value="C:nucleus"/>
    <property type="evidence" value="ECO:0007669"/>
    <property type="project" value="TreeGrafter"/>
</dbReference>
<dbReference type="GO" id="GO:0016579">
    <property type="term" value="P:protein deubiquitination"/>
    <property type="evidence" value="ECO:0007669"/>
    <property type="project" value="InterPro"/>
</dbReference>
<feature type="compositionally biased region" description="Low complexity" evidence="8">
    <location>
        <begin position="1090"/>
        <end position="1124"/>
    </location>
</feature>
<feature type="region of interest" description="Disordered" evidence="8">
    <location>
        <begin position="1595"/>
        <end position="1624"/>
    </location>
</feature>
<evidence type="ECO:0000256" key="6">
    <source>
        <dbReference type="ARBA" id="ARBA00022801"/>
    </source>
</evidence>
<feature type="domain" description="USP" evidence="9">
    <location>
        <begin position="1224"/>
        <end position="1590"/>
    </location>
</feature>
<feature type="compositionally biased region" description="Low complexity" evidence="8">
    <location>
        <begin position="705"/>
        <end position="787"/>
    </location>
</feature>
<dbReference type="InterPro" id="IPR038765">
    <property type="entry name" value="Papain-like_cys_pep_sf"/>
</dbReference>
<dbReference type="InParanoid" id="A0A6I9VCV9"/>
<feature type="region of interest" description="Disordered" evidence="8">
    <location>
        <begin position="1090"/>
        <end position="1133"/>
    </location>
</feature>
<dbReference type="GeneID" id="105229055"/>
<dbReference type="InterPro" id="IPR018200">
    <property type="entry name" value="USP_CS"/>
</dbReference>
<dbReference type="GO" id="GO:0004843">
    <property type="term" value="F:cysteine-type deubiquitinase activity"/>
    <property type="evidence" value="ECO:0007669"/>
    <property type="project" value="UniProtKB-EC"/>
</dbReference>
<evidence type="ECO:0000256" key="5">
    <source>
        <dbReference type="ARBA" id="ARBA00022786"/>
    </source>
</evidence>
<keyword evidence="6" id="KW-0378">Hydrolase</keyword>
<dbReference type="GO" id="GO:0006508">
    <property type="term" value="P:proteolysis"/>
    <property type="evidence" value="ECO:0007669"/>
    <property type="project" value="UniProtKB-KW"/>
</dbReference>
<feature type="compositionally biased region" description="Low complexity" evidence="8">
    <location>
        <begin position="843"/>
        <end position="855"/>
    </location>
</feature>
<dbReference type="InterPro" id="IPR028889">
    <property type="entry name" value="USP"/>
</dbReference>
<evidence type="ECO:0000313" key="11">
    <source>
        <dbReference type="RefSeq" id="XP_011207426.2"/>
    </source>
</evidence>
<evidence type="ECO:0000256" key="3">
    <source>
        <dbReference type="ARBA" id="ARBA00012759"/>
    </source>
</evidence>
<feature type="compositionally biased region" description="Low complexity" evidence="8">
    <location>
        <begin position="1597"/>
        <end position="1613"/>
    </location>
</feature>
<dbReference type="GO" id="GO:0010506">
    <property type="term" value="P:regulation of autophagy"/>
    <property type="evidence" value="ECO:0007669"/>
    <property type="project" value="TreeGrafter"/>
</dbReference>
<name>A0A6I9VCV9_BACDO</name>
<dbReference type="InterPro" id="IPR050164">
    <property type="entry name" value="Peptidase_C19"/>
</dbReference>
<evidence type="ECO:0000256" key="7">
    <source>
        <dbReference type="ARBA" id="ARBA00022807"/>
    </source>
</evidence>
<dbReference type="RefSeq" id="XP_011207426.2">
    <property type="nucleotide sequence ID" value="XM_011209124.4"/>
</dbReference>
<feature type="compositionally biased region" description="Polar residues" evidence="8">
    <location>
        <begin position="856"/>
        <end position="866"/>
    </location>
</feature>
<feature type="region of interest" description="Disordered" evidence="8">
    <location>
        <begin position="40"/>
        <end position="59"/>
    </location>
</feature>
<feature type="compositionally biased region" description="Low complexity" evidence="8">
    <location>
        <begin position="938"/>
        <end position="1002"/>
    </location>
</feature>
<dbReference type="PROSITE" id="PS00973">
    <property type="entry name" value="USP_2"/>
    <property type="match status" value="1"/>
</dbReference>
<evidence type="ECO:0000256" key="1">
    <source>
        <dbReference type="ARBA" id="ARBA00000707"/>
    </source>
</evidence>
<feature type="region of interest" description="Disordered" evidence="8">
    <location>
        <begin position="196"/>
        <end position="287"/>
    </location>
</feature>
<dbReference type="GO" id="GO:0016301">
    <property type="term" value="F:kinase activity"/>
    <property type="evidence" value="ECO:0007669"/>
    <property type="project" value="UniProtKB-KW"/>
</dbReference>